<feature type="compositionally biased region" description="Polar residues" evidence="1">
    <location>
        <begin position="823"/>
        <end position="845"/>
    </location>
</feature>
<name>A0ABP0GA24_CLALP</name>
<dbReference type="PANTHER" id="PTHR21678">
    <property type="entry name" value="GROWTH INHIBITION AND DIFFERENTIATION RELATED PROTEIN 88"/>
    <property type="match status" value="1"/>
</dbReference>
<feature type="compositionally biased region" description="Low complexity" evidence="1">
    <location>
        <begin position="1256"/>
        <end position="1271"/>
    </location>
</feature>
<gene>
    <name evidence="2" type="ORF">CVLEPA_LOCUS20653</name>
</gene>
<dbReference type="Gene3D" id="3.30.1370.50">
    <property type="entry name" value="R3H-like domain"/>
    <property type="match status" value="1"/>
</dbReference>
<feature type="compositionally biased region" description="Basic and acidic residues" evidence="1">
    <location>
        <begin position="1223"/>
        <end position="1237"/>
    </location>
</feature>
<feature type="compositionally biased region" description="Acidic residues" evidence="1">
    <location>
        <begin position="1095"/>
        <end position="1113"/>
    </location>
</feature>
<feature type="compositionally biased region" description="Basic residues" evidence="1">
    <location>
        <begin position="910"/>
        <end position="921"/>
    </location>
</feature>
<dbReference type="EMBL" id="CAWYQH010000108">
    <property type="protein sequence ID" value="CAK8688659.1"/>
    <property type="molecule type" value="Genomic_DNA"/>
</dbReference>
<evidence type="ECO:0000313" key="3">
    <source>
        <dbReference type="Proteomes" id="UP001642483"/>
    </source>
</evidence>
<feature type="region of interest" description="Disordered" evidence="1">
    <location>
        <begin position="1400"/>
        <end position="1444"/>
    </location>
</feature>
<feature type="compositionally biased region" description="Low complexity" evidence="1">
    <location>
        <begin position="949"/>
        <end position="962"/>
    </location>
</feature>
<dbReference type="Proteomes" id="UP001642483">
    <property type="component" value="Unassembled WGS sequence"/>
</dbReference>
<feature type="compositionally biased region" description="Basic and acidic residues" evidence="1">
    <location>
        <begin position="274"/>
        <end position="315"/>
    </location>
</feature>
<proteinExistence type="predicted"/>
<feature type="compositionally biased region" description="Polar residues" evidence="1">
    <location>
        <begin position="880"/>
        <end position="898"/>
    </location>
</feature>
<sequence>MFHPLGSFQRYLIHKVTEVFPKLTSFSIGTKDTRRAVVCFKSKKKDQQQLLQQQQGGSKTLPNPNHDYQNLPPRGRVDHGSRNSLPPSRDSSRNRKRNDGTLPNRPSKAQSSGHLPRPLRAKKTATKRDQMKRSRSLQSSPVHMDDPETYLTDDDGRRRPRNRNNDRRGQRSSSLKPPSRRRSVREKTRSPDISDEEPARLSLRHNVSDVSLSRRSQGLRMEGKVVNGDVEDPYSYGDSESDAARVDAEAVRYEKDRHKKSAPETKHRSLPRHHSVESSEKSYSEESEDRRSRKKSREAEKRREYSESDDTKSNQDEIASSGSEDEEEEEYNTDETYDRPPSYDSIKRNASHKKAERNYNRVKLGSHRHSSVEKESSDQENEDKGSSSKAAVKSKRSSSSKRPSKDSAAPKRSSTMPRSMKEPGKKISSSRSQTLKNGSSSTAPRTKNQSKQFETQVKAPLTKESPKRSSVSSSKSKPKSQRSQTTQPSHTVEVRASKAASTDDLLDKSTDTLYMPLPNNKPSPSKPAESKRSTKHASGRTAKSAPTTPVHEKRNRLLPSRCDGVAQTEVTGTLSRRKDKKKDVETPVQNQPEPPIWPDNLKPPIDMLTSMMQYLGAQQQGNPPFQTPFNPNLLNAFHHFMQSNPSSSQSLPPLPPQLMHQLYMSWLGAYYAGATGTWPPPVPPPFMSPGNSSGGPHMPPFDVPPNINPQQFSANYPTTDSAGHPPDGHDHQNQFYPPHYQADLSRSYDRISGGYPPSNDYRDGRTSSNYHYSEPPASEPMSNYDGTTRQQPFNDAYHSNPTSEPHNPSRKFSGPECGHENGHYSSTALTDVETDTSSVLSSNTRGEVAVASNPKGGVMIYVRSQPNSRSGSIAGGMQESMESLNMSDNPPSIMNTPRTSDHGNFSDHRRSPRERKNKSKSRASSLPKNGQGSRKVKRGEEVVTNIQPTNSDTQSTNRNNNNHTRDGNTPLHASDTLLEQTPPPALSAPKLSKSGSMKQPLHDKQSKKPNLNVSSEEMILSLRKAPLATIEDDTQSFLSGSHASSCSSLCSAHHDEKSFKASSDSLPPPPTPVLEESSPASKEPANSSPALSANNEEESEEDSSSSSSEDEFSDSSSTHKIEDADRASSMKDVEDLDNDEEMPKEEDYPGPSSFNENDDKDDDDSTEEIDSDTEESDKEELKPLPTESKADETGFQPSNFEVPLIDKSDADDDDQDASSQADSLDRLSDKHIVRDPSDVTNSVRNGAAASDTSSLSEGNAGNSASDSSYDADQSRFEEVKKSDNLLKDLDGDIVVQDPQFDYYNWKPNKDKYRDEKYGKFVEVYNISPDLSDIGVTKYLTKYKGLRLSRVDHTLALCTLPSPDVAMKFLKEDFPAFDTRPLYEASEKSKKKADFKLEDEDYEAVRATRPPTDPAVAKRLIAGSLGNSKYRPSGDTRRSKGSKKN</sequence>
<dbReference type="InterPro" id="IPR036867">
    <property type="entry name" value="R3H_dom_sf"/>
</dbReference>
<feature type="compositionally biased region" description="Polar residues" evidence="1">
    <location>
        <begin position="922"/>
        <end position="932"/>
    </location>
</feature>
<reference evidence="2 3" key="1">
    <citation type="submission" date="2024-02" db="EMBL/GenBank/DDBJ databases">
        <authorList>
            <person name="Daric V."/>
            <person name="Darras S."/>
        </authorList>
    </citation>
    <scope>NUCLEOTIDE SEQUENCE [LARGE SCALE GENOMIC DNA]</scope>
</reference>
<feature type="compositionally biased region" description="Low complexity" evidence="1">
    <location>
        <begin position="1036"/>
        <end position="1051"/>
    </location>
</feature>
<feature type="compositionally biased region" description="Pro residues" evidence="1">
    <location>
        <begin position="697"/>
        <end position="707"/>
    </location>
</feature>
<feature type="compositionally biased region" description="Acidic residues" evidence="1">
    <location>
        <begin position="1134"/>
        <end position="1144"/>
    </location>
</feature>
<evidence type="ECO:0000256" key="1">
    <source>
        <dbReference type="SAM" id="MobiDB-lite"/>
    </source>
</evidence>
<protein>
    <recommendedName>
        <fullName evidence="4">R3H domain-containing protein</fullName>
    </recommendedName>
</protein>
<accession>A0ABP0GA24</accession>
<feature type="compositionally biased region" description="Acidic residues" evidence="1">
    <location>
        <begin position="1156"/>
        <end position="1178"/>
    </location>
</feature>
<feature type="compositionally biased region" description="Acidic residues" evidence="1">
    <location>
        <begin position="323"/>
        <end position="335"/>
    </location>
</feature>
<feature type="compositionally biased region" description="Low complexity" evidence="1">
    <location>
        <begin position="48"/>
        <end position="59"/>
    </location>
</feature>
<comment type="caution">
    <text evidence="2">The sequence shown here is derived from an EMBL/GenBank/DDBJ whole genome shotgun (WGS) entry which is preliminary data.</text>
</comment>
<keyword evidence="3" id="KW-1185">Reference proteome</keyword>
<feature type="compositionally biased region" description="Basic and acidic residues" evidence="1">
    <location>
        <begin position="899"/>
        <end position="909"/>
    </location>
</feature>
<feature type="region of interest" description="Disordered" evidence="1">
    <location>
        <begin position="1036"/>
        <end position="1276"/>
    </location>
</feature>
<feature type="compositionally biased region" description="Low complexity" evidence="1">
    <location>
        <begin position="1083"/>
        <end position="1094"/>
    </location>
</feature>
<feature type="compositionally biased region" description="Polar residues" evidence="1">
    <location>
        <begin position="427"/>
        <end position="455"/>
    </location>
</feature>
<feature type="compositionally biased region" description="Basic and acidic residues" evidence="1">
    <location>
        <begin position="242"/>
        <end position="267"/>
    </location>
</feature>
<dbReference type="InterPro" id="IPR039884">
    <property type="entry name" value="R3HC1/R3HCL"/>
</dbReference>
<feature type="compositionally biased region" description="Polar residues" evidence="1">
    <location>
        <begin position="1238"/>
        <end position="1255"/>
    </location>
</feature>
<evidence type="ECO:0008006" key="4">
    <source>
        <dbReference type="Google" id="ProtNLM"/>
    </source>
</evidence>
<feature type="region of interest" description="Disordered" evidence="1">
    <location>
        <begin position="48"/>
        <end position="600"/>
    </location>
</feature>
<feature type="compositionally biased region" description="Polar residues" evidence="1">
    <location>
        <begin position="708"/>
        <end position="721"/>
    </location>
</feature>
<feature type="compositionally biased region" description="Basic and acidic residues" evidence="1">
    <location>
        <begin position="370"/>
        <end position="386"/>
    </location>
</feature>
<feature type="compositionally biased region" description="Basic and acidic residues" evidence="1">
    <location>
        <begin position="1117"/>
        <end position="1133"/>
    </location>
</feature>
<feature type="region of interest" description="Disordered" evidence="1">
    <location>
        <begin position="683"/>
        <end position="1017"/>
    </location>
</feature>
<organism evidence="2 3">
    <name type="scientific">Clavelina lepadiformis</name>
    <name type="common">Light-bulb sea squirt</name>
    <name type="synonym">Ascidia lepadiformis</name>
    <dbReference type="NCBI Taxonomy" id="159417"/>
    <lineage>
        <taxon>Eukaryota</taxon>
        <taxon>Metazoa</taxon>
        <taxon>Chordata</taxon>
        <taxon>Tunicata</taxon>
        <taxon>Ascidiacea</taxon>
        <taxon>Aplousobranchia</taxon>
        <taxon>Clavelinidae</taxon>
        <taxon>Clavelina</taxon>
    </lineage>
</organism>
<feature type="compositionally biased region" description="Polar residues" evidence="1">
    <location>
        <begin position="780"/>
        <end position="806"/>
    </location>
</feature>
<dbReference type="PANTHER" id="PTHR21678:SF0">
    <property type="entry name" value="C3H1-TYPE DOMAIN-CONTAINING PROTEIN"/>
    <property type="match status" value="1"/>
</dbReference>
<feature type="compositionally biased region" description="Basic and acidic residues" evidence="1">
    <location>
        <begin position="90"/>
        <end position="99"/>
    </location>
</feature>
<evidence type="ECO:0000313" key="2">
    <source>
        <dbReference type="EMBL" id="CAK8688659.1"/>
    </source>
</evidence>